<dbReference type="InterPro" id="IPR006158">
    <property type="entry name" value="Cobalamin-bd"/>
</dbReference>
<name>A0A150QNW7_SORCE</name>
<dbReference type="PROSITE" id="PS51332">
    <property type="entry name" value="B12_BINDING"/>
    <property type="match status" value="1"/>
</dbReference>
<dbReference type="GO" id="GO:0046872">
    <property type="term" value="F:metal ion binding"/>
    <property type="evidence" value="ECO:0007669"/>
    <property type="project" value="InterPro"/>
</dbReference>
<dbReference type="Proteomes" id="UP000075260">
    <property type="component" value="Unassembled WGS sequence"/>
</dbReference>
<proteinExistence type="predicted"/>
<dbReference type="Pfam" id="PF02607">
    <property type="entry name" value="B12-binding_2"/>
    <property type="match status" value="1"/>
</dbReference>
<dbReference type="InterPro" id="IPR003759">
    <property type="entry name" value="Cbl-bd_cap"/>
</dbReference>
<dbReference type="Pfam" id="PF02310">
    <property type="entry name" value="B12-binding"/>
    <property type="match status" value="1"/>
</dbReference>
<dbReference type="Gene3D" id="1.10.1240.10">
    <property type="entry name" value="Methionine synthase domain"/>
    <property type="match status" value="1"/>
</dbReference>
<reference evidence="2 3" key="1">
    <citation type="submission" date="2014-02" db="EMBL/GenBank/DDBJ databases">
        <title>The small core and large imbalanced accessory genome model reveals a collaborative survival strategy of Sorangium cellulosum strains in nature.</title>
        <authorList>
            <person name="Han K."/>
            <person name="Peng R."/>
            <person name="Blom J."/>
            <person name="Li Y.-Z."/>
        </authorList>
    </citation>
    <scope>NUCLEOTIDE SEQUENCE [LARGE SCALE GENOMIC DNA]</scope>
    <source>
        <strain evidence="2 3">So0008-312</strain>
    </source>
</reference>
<evidence type="ECO:0000259" key="1">
    <source>
        <dbReference type="PROSITE" id="PS51332"/>
    </source>
</evidence>
<organism evidence="2 3">
    <name type="scientific">Sorangium cellulosum</name>
    <name type="common">Polyangium cellulosum</name>
    <dbReference type="NCBI Taxonomy" id="56"/>
    <lineage>
        <taxon>Bacteria</taxon>
        <taxon>Pseudomonadati</taxon>
        <taxon>Myxococcota</taxon>
        <taxon>Polyangia</taxon>
        <taxon>Polyangiales</taxon>
        <taxon>Polyangiaceae</taxon>
        <taxon>Sorangium</taxon>
    </lineage>
</organism>
<sequence>MVDGDGAEARLFTAAILTGNHVAARRALHAALGTGLDHIYERIVAPALDEVGRRWYQNRITVADEHLATAVAQAAVASLYPLIPWPAGGPRAVVGCAELELHTFGARMVADLLALDGWQTTFTSGGISLARGLEDAGRGAVKLVAVSITLGRHVPEARALIQRVREDAPGAKILVGGRAVAAQPDAAELLGADAVATSASLAVKVARAWR</sequence>
<protein>
    <recommendedName>
        <fullName evidence="1">B12-binding domain-containing protein</fullName>
    </recommendedName>
</protein>
<dbReference type="GO" id="GO:0031419">
    <property type="term" value="F:cobalamin binding"/>
    <property type="evidence" value="ECO:0007669"/>
    <property type="project" value="InterPro"/>
</dbReference>
<dbReference type="Gene3D" id="3.40.50.280">
    <property type="entry name" value="Cobalamin-binding domain"/>
    <property type="match status" value="1"/>
</dbReference>
<dbReference type="EMBL" id="JEMA01000457">
    <property type="protein sequence ID" value="KYF69634.1"/>
    <property type="molecule type" value="Genomic_DNA"/>
</dbReference>
<gene>
    <name evidence="2" type="ORF">BE15_34875</name>
</gene>
<dbReference type="InterPro" id="IPR036724">
    <property type="entry name" value="Cobalamin-bd_sf"/>
</dbReference>
<evidence type="ECO:0000313" key="3">
    <source>
        <dbReference type="Proteomes" id="UP000075260"/>
    </source>
</evidence>
<dbReference type="InterPro" id="IPR036594">
    <property type="entry name" value="Meth_synthase_dom"/>
</dbReference>
<comment type="caution">
    <text evidence="2">The sequence shown here is derived from an EMBL/GenBank/DDBJ whole genome shotgun (WGS) entry which is preliminary data.</text>
</comment>
<accession>A0A150QNW7</accession>
<dbReference type="SUPFAM" id="SSF52242">
    <property type="entry name" value="Cobalamin (vitamin B12)-binding domain"/>
    <property type="match status" value="1"/>
</dbReference>
<dbReference type="CDD" id="cd02065">
    <property type="entry name" value="B12-binding_like"/>
    <property type="match status" value="1"/>
</dbReference>
<dbReference type="AlphaFoldDB" id="A0A150QNW7"/>
<evidence type="ECO:0000313" key="2">
    <source>
        <dbReference type="EMBL" id="KYF69634.1"/>
    </source>
</evidence>
<feature type="domain" description="B12-binding" evidence="1">
    <location>
        <begin position="89"/>
        <end position="210"/>
    </location>
</feature>